<dbReference type="EnsemblProtists" id="PYU1_T003412">
    <property type="protein sequence ID" value="PYU1_T003412"/>
    <property type="gene ID" value="PYU1_G003402"/>
</dbReference>
<organism evidence="1 2">
    <name type="scientific">Globisporangium ultimum (strain ATCC 200006 / CBS 805.95 / DAOM BR144)</name>
    <name type="common">Pythium ultimum</name>
    <dbReference type="NCBI Taxonomy" id="431595"/>
    <lineage>
        <taxon>Eukaryota</taxon>
        <taxon>Sar</taxon>
        <taxon>Stramenopiles</taxon>
        <taxon>Oomycota</taxon>
        <taxon>Peronosporomycetes</taxon>
        <taxon>Pythiales</taxon>
        <taxon>Pythiaceae</taxon>
        <taxon>Globisporangium</taxon>
    </lineage>
</organism>
<name>K3WEM1_GLOUD</name>
<dbReference type="HOGENOM" id="CLU_2101829_0_0_1"/>
<dbReference type="VEuPathDB" id="FungiDB:PYU1_G003402"/>
<protein>
    <submittedName>
        <fullName evidence="1">Uncharacterized protein</fullName>
    </submittedName>
</protein>
<reference evidence="2" key="2">
    <citation type="submission" date="2010-04" db="EMBL/GenBank/DDBJ databases">
        <authorList>
            <person name="Buell R."/>
            <person name="Hamilton J."/>
            <person name="Hostetler J."/>
        </authorList>
    </citation>
    <scope>NUCLEOTIDE SEQUENCE [LARGE SCALE GENOMIC DNA]</scope>
    <source>
        <strain evidence="2">DAOM:BR144</strain>
    </source>
</reference>
<dbReference type="EMBL" id="GL376603">
    <property type="status" value="NOT_ANNOTATED_CDS"/>
    <property type="molecule type" value="Genomic_DNA"/>
</dbReference>
<sequence>MLILPGNLNPRSPNRMILSPTVAKQSALQVQLFSSCQMVSGHLLLKRWSASLEWPSRISPTTMLLSVCLLMSRTMDGQLLWHRFVVGKHVIQSPNTSRSYWSATGVFSAMLSIGKG</sequence>
<reference evidence="2" key="1">
    <citation type="journal article" date="2010" name="Genome Biol.">
        <title>Genome sequence of the necrotrophic plant pathogen Pythium ultimum reveals original pathogenicity mechanisms and effector repertoire.</title>
        <authorList>
            <person name="Levesque C.A."/>
            <person name="Brouwer H."/>
            <person name="Cano L."/>
            <person name="Hamilton J.P."/>
            <person name="Holt C."/>
            <person name="Huitema E."/>
            <person name="Raffaele S."/>
            <person name="Robideau G.P."/>
            <person name="Thines M."/>
            <person name="Win J."/>
            <person name="Zerillo M.M."/>
            <person name="Beakes G.W."/>
            <person name="Boore J.L."/>
            <person name="Busam D."/>
            <person name="Dumas B."/>
            <person name="Ferriera S."/>
            <person name="Fuerstenberg S.I."/>
            <person name="Gachon C.M."/>
            <person name="Gaulin E."/>
            <person name="Govers F."/>
            <person name="Grenville-Briggs L."/>
            <person name="Horner N."/>
            <person name="Hostetler J."/>
            <person name="Jiang R.H."/>
            <person name="Johnson J."/>
            <person name="Krajaejun T."/>
            <person name="Lin H."/>
            <person name="Meijer H.J."/>
            <person name="Moore B."/>
            <person name="Morris P."/>
            <person name="Phuntmart V."/>
            <person name="Puiu D."/>
            <person name="Shetty J."/>
            <person name="Stajich J.E."/>
            <person name="Tripathy S."/>
            <person name="Wawra S."/>
            <person name="van West P."/>
            <person name="Whitty B.R."/>
            <person name="Coutinho P.M."/>
            <person name="Henrissat B."/>
            <person name="Martin F."/>
            <person name="Thomas P.D."/>
            <person name="Tyler B.M."/>
            <person name="De Vries R.P."/>
            <person name="Kamoun S."/>
            <person name="Yandell M."/>
            <person name="Tisserat N."/>
            <person name="Buell C.R."/>
        </authorList>
    </citation>
    <scope>NUCLEOTIDE SEQUENCE</scope>
    <source>
        <strain evidence="2">DAOM:BR144</strain>
    </source>
</reference>
<reference evidence="1" key="3">
    <citation type="submission" date="2015-02" db="UniProtKB">
        <authorList>
            <consortium name="EnsemblProtists"/>
        </authorList>
    </citation>
    <scope>IDENTIFICATION</scope>
    <source>
        <strain evidence="1">DAOM BR144</strain>
    </source>
</reference>
<accession>K3WEM1</accession>
<dbReference type="InParanoid" id="K3WEM1"/>
<proteinExistence type="predicted"/>
<dbReference type="Proteomes" id="UP000019132">
    <property type="component" value="Unassembled WGS sequence"/>
</dbReference>
<evidence type="ECO:0000313" key="1">
    <source>
        <dbReference type="EnsemblProtists" id="PYU1_T003412"/>
    </source>
</evidence>
<dbReference type="AlphaFoldDB" id="K3WEM1"/>
<keyword evidence="2" id="KW-1185">Reference proteome</keyword>
<evidence type="ECO:0000313" key="2">
    <source>
        <dbReference type="Proteomes" id="UP000019132"/>
    </source>
</evidence>